<evidence type="ECO:0000313" key="4">
    <source>
        <dbReference type="Proteomes" id="UP001497516"/>
    </source>
</evidence>
<evidence type="ECO:0000313" key="3">
    <source>
        <dbReference type="EMBL" id="CAL1414867.1"/>
    </source>
</evidence>
<organism evidence="3 4">
    <name type="scientific">Linum trigynum</name>
    <dbReference type="NCBI Taxonomy" id="586398"/>
    <lineage>
        <taxon>Eukaryota</taxon>
        <taxon>Viridiplantae</taxon>
        <taxon>Streptophyta</taxon>
        <taxon>Embryophyta</taxon>
        <taxon>Tracheophyta</taxon>
        <taxon>Spermatophyta</taxon>
        <taxon>Magnoliopsida</taxon>
        <taxon>eudicotyledons</taxon>
        <taxon>Gunneridae</taxon>
        <taxon>Pentapetalae</taxon>
        <taxon>rosids</taxon>
        <taxon>fabids</taxon>
        <taxon>Malpighiales</taxon>
        <taxon>Linaceae</taxon>
        <taxon>Linum</taxon>
    </lineage>
</organism>
<protein>
    <recommendedName>
        <fullName evidence="5">SWIM-type domain-containing protein</fullName>
    </recommendedName>
</protein>
<dbReference type="PANTHER" id="PTHR35121">
    <property type="entry name" value="HOMEODOMAIN PROTEIN 8, PUTATIVE-RELATED"/>
    <property type="match status" value="1"/>
</dbReference>
<name>A0AAV2GWV4_9ROSI</name>
<feature type="compositionally biased region" description="Low complexity" evidence="1">
    <location>
        <begin position="74"/>
        <end position="85"/>
    </location>
</feature>
<feature type="signal peptide" evidence="2">
    <location>
        <begin position="1"/>
        <end position="19"/>
    </location>
</feature>
<accession>A0AAV2GWV4</accession>
<keyword evidence="2" id="KW-0732">Signal</keyword>
<dbReference type="Proteomes" id="UP001497516">
    <property type="component" value="Chromosome 9"/>
</dbReference>
<feature type="region of interest" description="Disordered" evidence="1">
    <location>
        <begin position="74"/>
        <end position="107"/>
    </location>
</feature>
<proteinExistence type="predicted"/>
<gene>
    <name evidence="3" type="ORF">LTRI10_LOCUS54000</name>
</gene>
<dbReference type="EMBL" id="OZ034822">
    <property type="protein sequence ID" value="CAL1414867.1"/>
    <property type="molecule type" value="Genomic_DNA"/>
</dbReference>
<feature type="chain" id="PRO_5043516944" description="SWIM-type domain-containing protein" evidence="2">
    <location>
        <begin position="20"/>
        <end position="107"/>
    </location>
</feature>
<sequence length="107" mass="11549">MASAISSILVHCAFDGCLASISIHDTVIEKRPYHKNCKCALHKQKGNCSHIWSTQRNVSFPKKTIGGSLTMTVSSNNSIHSHPSSAHVASESSGGSEENWAERIEGK</sequence>
<dbReference type="PANTHER" id="PTHR35121:SF4">
    <property type="entry name" value="SWIM-TYPE DOMAIN-CONTAINING PROTEIN"/>
    <property type="match status" value="1"/>
</dbReference>
<evidence type="ECO:0008006" key="5">
    <source>
        <dbReference type="Google" id="ProtNLM"/>
    </source>
</evidence>
<evidence type="ECO:0000256" key="2">
    <source>
        <dbReference type="SAM" id="SignalP"/>
    </source>
</evidence>
<dbReference type="AlphaFoldDB" id="A0AAV2GWV4"/>
<keyword evidence="4" id="KW-1185">Reference proteome</keyword>
<evidence type="ECO:0000256" key="1">
    <source>
        <dbReference type="SAM" id="MobiDB-lite"/>
    </source>
</evidence>
<reference evidence="3 4" key="1">
    <citation type="submission" date="2024-04" db="EMBL/GenBank/DDBJ databases">
        <authorList>
            <person name="Fracassetti M."/>
        </authorList>
    </citation>
    <scope>NUCLEOTIDE SEQUENCE [LARGE SCALE GENOMIC DNA]</scope>
</reference>